<dbReference type="GO" id="GO:0008017">
    <property type="term" value="F:microtubule binding"/>
    <property type="evidence" value="ECO:0007669"/>
    <property type="project" value="InterPro"/>
</dbReference>
<keyword evidence="5" id="KW-0963">Cytoplasm</keyword>
<keyword evidence="9 18" id="KW-0863">Zinc-finger</keyword>
<dbReference type="Proteomes" id="UP000007635">
    <property type="component" value="Chromosome XIV"/>
</dbReference>
<evidence type="ECO:0000256" key="16">
    <source>
        <dbReference type="ARBA" id="ARBA00030110"/>
    </source>
</evidence>
<keyword evidence="11" id="KW-0862">Zinc</keyword>
<feature type="coiled-coil region" evidence="19">
    <location>
        <begin position="412"/>
        <end position="453"/>
    </location>
</feature>
<dbReference type="InterPro" id="IPR036872">
    <property type="entry name" value="CH_dom_sf"/>
</dbReference>
<feature type="transmembrane region" description="Helical" evidence="21">
    <location>
        <begin position="27"/>
        <end position="46"/>
    </location>
</feature>
<proteinExistence type="inferred from homology"/>
<evidence type="ECO:0000313" key="24">
    <source>
        <dbReference type="Ensembl" id="ENSGACP00000064713.1"/>
    </source>
</evidence>
<evidence type="ECO:0000256" key="18">
    <source>
        <dbReference type="PROSITE-ProRule" id="PRU00175"/>
    </source>
</evidence>
<feature type="compositionally biased region" description="Basic and acidic residues" evidence="20">
    <location>
        <begin position="962"/>
        <end position="973"/>
    </location>
</feature>
<evidence type="ECO:0000256" key="19">
    <source>
        <dbReference type="SAM" id="Coils"/>
    </source>
</evidence>
<dbReference type="Pfam" id="PF05622">
    <property type="entry name" value="HOOK"/>
    <property type="match status" value="1"/>
</dbReference>
<dbReference type="GO" id="GO:0030705">
    <property type="term" value="P:cytoskeleton-dependent intracellular transport"/>
    <property type="evidence" value="ECO:0007669"/>
    <property type="project" value="InterPro"/>
</dbReference>
<evidence type="ECO:0000256" key="15">
    <source>
        <dbReference type="ARBA" id="ARBA00023212"/>
    </source>
</evidence>
<dbReference type="Pfam" id="PF19047">
    <property type="entry name" value="HOOK_N"/>
    <property type="match status" value="1"/>
</dbReference>
<dbReference type="GO" id="GO:0031122">
    <property type="term" value="P:cytoplasmic microtubule organization"/>
    <property type="evidence" value="ECO:0007669"/>
    <property type="project" value="InterPro"/>
</dbReference>
<comment type="subcellular location">
    <subcellularLocation>
        <location evidence="1">Cytoplasm</location>
        <location evidence="1">Cytoskeleton</location>
    </subcellularLocation>
    <subcellularLocation>
        <location evidence="2">Endoplasmic reticulum membrane</location>
        <topology evidence="2">Multi-pass membrane protein</topology>
    </subcellularLocation>
</comment>
<dbReference type="InterPro" id="IPR001841">
    <property type="entry name" value="Znf_RING"/>
</dbReference>
<evidence type="ECO:0000256" key="6">
    <source>
        <dbReference type="ARBA" id="ARBA00022692"/>
    </source>
</evidence>
<feature type="coiled-coil region" evidence="19">
    <location>
        <begin position="485"/>
        <end position="550"/>
    </location>
</feature>
<evidence type="ECO:0000256" key="20">
    <source>
        <dbReference type="SAM" id="MobiDB-lite"/>
    </source>
</evidence>
<feature type="coiled-coil region" evidence="19">
    <location>
        <begin position="729"/>
        <end position="897"/>
    </location>
</feature>
<evidence type="ECO:0000256" key="12">
    <source>
        <dbReference type="ARBA" id="ARBA00022989"/>
    </source>
</evidence>
<evidence type="ECO:0000259" key="22">
    <source>
        <dbReference type="PROSITE" id="PS50021"/>
    </source>
</evidence>
<dbReference type="Gene3D" id="3.30.40.10">
    <property type="entry name" value="Zinc/RING finger domain, C3HC4 (zinc finger)"/>
    <property type="match status" value="1"/>
</dbReference>
<dbReference type="PANTHER" id="PTHR18947:SF38">
    <property type="entry name" value="PROTEIN HOOK HOMOLOG 3"/>
    <property type="match status" value="1"/>
</dbReference>
<evidence type="ECO:0000256" key="14">
    <source>
        <dbReference type="ARBA" id="ARBA00023136"/>
    </source>
</evidence>
<dbReference type="InterPro" id="IPR013083">
    <property type="entry name" value="Znf_RING/FYVE/PHD"/>
</dbReference>
<reference evidence="24" key="3">
    <citation type="submission" date="2025-09" db="UniProtKB">
        <authorList>
            <consortium name="Ensembl"/>
        </authorList>
    </citation>
    <scope>IDENTIFICATION</scope>
</reference>
<dbReference type="GO" id="GO:0005789">
    <property type="term" value="C:endoplasmic reticulum membrane"/>
    <property type="evidence" value="ECO:0007669"/>
    <property type="project" value="UniProtKB-SubCell"/>
</dbReference>
<dbReference type="InterPro" id="IPR043936">
    <property type="entry name" value="HOOK_N"/>
</dbReference>
<dbReference type="SUPFAM" id="SSF57850">
    <property type="entry name" value="RING/U-box"/>
    <property type="match status" value="1"/>
</dbReference>
<dbReference type="PANTHER" id="PTHR18947">
    <property type="entry name" value="HOOK PROTEINS"/>
    <property type="match status" value="1"/>
</dbReference>
<keyword evidence="13 19" id="KW-0175">Coiled coil</keyword>
<organism evidence="24 25">
    <name type="scientific">Gasterosteus aculeatus aculeatus</name>
    <name type="common">three-spined stickleback</name>
    <dbReference type="NCBI Taxonomy" id="481459"/>
    <lineage>
        <taxon>Eukaryota</taxon>
        <taxon>Metazoa</taxon>
        <taxon>Chordata</taxon>
        <taxon>Craniata</taxon>
        <taxon>Vertebrata</taxon>
        <taxon>Euteleostomi</taxon>
        <taxon>Actinopterygii</taxon>
        <taxon>Neopterygii</taxon>
        <taxon>Teleostei</taxon>
        <taxon>Neoteleostei</taxon>
        <taxon>Acanthomorphata</taxon>
        <taxon>Eupercaria</taxon>
        <taxon>Perciformes</taxon>
        <taxon>Cottioidei</taxon>
        <taxon>Gasterosteales</taxon>
        <taxon>Gasterosteidae</taxon>
        <taxon>Gasterosteus</taxon>
    </lineage>
</organism>
<feature type="region of interest" description="Disordered" evidence="20">
    <location>
        <begin position="923"/>
        <end position="973"/>
    </location>
</feature>
<sequence>MEDSQCGDLDHLIQDEFTLIEGVSNSVLLVVVLTISFLAGLLTLLCRQEQQNIHPENQEHVRAVRQQLQTEQDENSQAEDRQQYYTDMSCPVCLQQAVLPVETNCGHLFCGSCIIAYWRYGTWLGAINCPICRQMVTLLFPLFHEHTNPQRVQDGGAEPQLILTDVNDYNRRFSGQPRSFMDRLRDVPTLLRHAFREMFSVGGLFWMFRIRILLCLVGAITYLASPLDIIPEALFGLLGFMDDFFVILLLFVYISIMYREIQTFGVEAPCKKVEDLTSGIVMAQALQKIDAVYFDDVWISRVKPEVGDNWRLKISNLKKVLKGVLDYNQEILGQHINDFTLPDVNLIGEHSDPAELGRMLQLILGCAVNCEQKQEYIQTIMMMEESVQHVVMTAIQELMSKETPVPGGNDSYVDLDRQLKKTAEELNDALSTKEEISQRCRELDMQGAALQKEKNSLLAENQLLMEKLNHSDSIEDINSPAGRRHLQLQTQLEQLQEETFRLEASKDDYRIRCEELEKELADVKSQNEELASLADEAQSLKDEMDVLRHSSDKVSKLEGTVEHYKKKLEDMGLLRRQSKLLEEKNTVLMQSNVGLEEELRKANATKGQLETYKRQVVELQNRLSEESKKADKMEFEYKRVKEKVDSLQKEKDRMRTERDSLKETIEELHCVQAQEGQLTSGLFPMVSNDGSDSLAAEITTPEIREHLIRLQHENKMLKLAQEGSDNEKIALLQSLLEDANRRKNELETENRLINQRLMEEQSQVEELHKNLQEQGSKADDSSILKKKYEEHMEKLRELNNELLKKNAFIDEMEPKYNASSQLVEELEDALKKKDEEMKQMEERYKKYLEKAKSVIRTLDPKQNQGSGPEVQALKNQLQEKDRMLHSLEKEMDKTKIQRDYEEKLIVSAWYNMGMSLQKKAAEDRLANTGSGQSFLARQETSHPAHVAPIQATSSQLPPAMSLHDRLTNDLAKP</sequence>
<dbReference type="InterPro" id="IPR001715">
    <property type="entry name" value="CH_dom"/>
</dbReference>
<feature type="transmembrane region" description="Helical" evidence="21">
    <location>
        <begin position="199"/>
        <end position="222"/>
    </location>
</feature>
<evidence type="ECO:0000256" key="8">
    <source>
        <dbReference type="ARBA" id="ARBA00022723"/>
    </source>
</evidence>
<dbReference type="SMART" id="SM00184">
    <property type="entry name" value="RING"/>
    <property type="match status" value="1"/>
</dbReference>
<evidence type="ECO:0000256" key="17">
    <source>
        <dbReference type="ARBA" id="ARBA00031107"/>
    </source>
</evidence>
<evidence type="ECO:0000256" key="10">
    <source>
        <dbReference type="ARBA" id="ARBA00022824"/>
    </source>
</evidence>
<evidence type="ECO:0000259" key="23">
    <source>
        <dbReference type="PROSITE" id="PS50089"/>
    </source>
</evidence>
<evidence type="ECO:0000256" key="1">
    <source>
        <dbReference type="ARBA" id="ARBA00004245"/>
    </source>
</evidence>
<dbReference type="InterPro" id="IPR008636">
    <property type="entry name" value="Hook_C"/>
</dbReference>
<dbReference type="Pfam" id="PF06803">
    <property type="entry name" value="DUF1232"/>
    <property type="match status" value="1"/>
</dbReference>
<dbReference type="Pfam" id="PF13445">
    <property type="entry name" value="zf-RING_UBOX"/>
    <property type="match status" value="1"/>
</dbReference>
<dbReference type="InterPro" id="IPR027370">
    <property type="entry name" value="Znf-RING_euk"/>
</dbReference>
<dbReference type="PROSITE" id="PS50089">
    <property type="entry name" value="ZF_RING_2"/>
    <property type="match status" value="1"/>
</dbReference>
<keyword evidence="6 21" id="KW-0812">Transmembrane</keyword>
<dbReference type="GO" id="GO:0008270">
    <property type="term" value="F:zinc ion binding"/>
    <property type="evidence" value="ECO:0007669"/>
    <property type="project" value="UniProtKB-KW"/>
</dbReference>
<dbReference type="GO" id="GO:0005874">
    <property type="term" value="C:microtubule"/>
    <property type="evidence" value="ECO:0007669"/>
    <property type="project" value="UniProtKB-KW"/>
</dbReference>
<keyword evidence="12 21" id="KW-1133">Transmembrane helix</keyword>
<evidence type="ECO:0000256" key="4">
    <source>
        <dbReference type="ARBA" id="ARBA00014068"/>
    </source>
</evidence>
<feature type="domain" description="RING-type" evidence="23">
    <location>
        <begin position="90"/>
        <end position="133"/>
    </location>
</feature>
<evidence type="ECO:0000256" key="7">
    <source>
        <dbReference type="ARBA" id="ARBA00022701"/>
    </source>
</evidence>
<evidence type="ECO:0000256" key="2">
    <source>
        <dbReference type="ARBA" id="ARBA00004477"/>
    </source>
</evidence>
<evidence type="ECO:0000256" key="13">
    <source>
        <dbReference type="ARBA" id="ARBA00023054"/>
    </source>
</evidence>
<dbReference type="PROSITE" id="PS00518">
    <property type="entry name" value="ZF_RING_1"/>
    <property type="match status" value="1"/>
</dbReference>
<dbReference type="SUPFAM" id="SSF116907">
    <property type="entry name" value="Hook domain"/>
    <property type="match status" value="1"/>
</dbReference>
<dbReference type="InterPro" id="IPR010652">
    <property type="entry name" value="DUF1232"/>
</dbReference>
<evidence type="ECO:0000256" key="5">
    <source>
        <dbReference type="ARBA" id="ARBA00022490"/>
    </source>
</evidence>
<reference evidence="24" key="2">
    <citation type="submission" date="2025-08" db="UniProtKB">
        <authorList>
            <consortium name="Ensembl"/>
        </authorList>
    </citation>
    <scope>IDENTIFICATION</scope>
</reference>
<dbReference type="Ensembl" id="ENSGACT00000041569.1">
    <property type="protein sequence ID" value="ENSGACP00000064713.1"/>
    <property type="gene ID" value="ENSGACG00000017640.2"/>
</dbReference>
<name>A0AAQ4RQ41_GASAC</name>
<keyword evidence="15" id="KW-0206">Cytoskeleton</keyword>
<keyword evidence="10" id="KW-0256">Endoplasmic reticulum</keyword>
<reference evidence="24 25" key="1">
    <citation type="journal article" date="2021" name="G3 (Bethesda)">
        <title>Improved contiguity of the threespine stickleback genome using long-read sequencing.</title>
        <authorList>
            <person name="Nath S."/>
            <person name="Shaw D.E."/>
            <person name="White M.A."/>
        </authorList>
    </citation>
    <scope>NUCLEOTIDE SEQUENCE [LARGE SCALE GENOMIC DNA]</scope>
    <source>
        <strain evidence="24 25">Lake Benthic</strain>
    </source>
</reference>
<dbReference type="GO" id="GO:0051959">
    <property type="term" value="F:dynein light intermediate chain binding"/>
    <property type="evidence" value="ECO:0007669"/>
    <property type="project" value="TreeGrafter"/>
</dbReference>
<keyword evidence="25" id="KW-1185">Reference proteome</keyword>
<evidence type="ECO:0000256" key="21">
    <source>
        <dbReference type="SAM" id="Phobius"/>
    </source>
</evidence>
<dbReference type="FunFam" id="1.10.418.10:FF:000197">
    <property type="entry name" value="Protein Hook homolog 3"/>
    <property type="match status" value="1"/>
</dbReference>
<dbReference type="AlphaFoldDB" id="A0AAQ4RQ41"/>
<keyword evidence="7" id="KW-0493">Microtubule</keyword>
<keyword evidence="14 21" id="KW-0472">Membrane</keyword>
<comment type="similarity">
    <text evidence="3">Belongs to the hook family.</text>
</comment>
<dbReference type="Gene3D" id="1.10.418.10">
    <property type="entry name" value="Calponin-like domain"/>
    <property type="match status" value="1"/>
</dbReference>
<dbReference type="GO" id="GO:0005813">
    <property type="term" value="C:centrosome"/>
    <property type="evidence" value="ECO:0007669"/>
    <property type="project" value="TreeGrafter"/>
</dbReference>
<evidence type="ECO:0000256" key="11">
    <source>
        <dbReference type="ARBA" id="ARBA00022833"/>
    </source>
</evidence>
<evidence type="ECO:0000256" key="9">
    <source>
        <dbReference type="ARBA" id="ARBA00022771"/>
    </source>
</evidence>
<evidence type="ECO:0000313" key="25">
    <source>
        <dbReference type="Proteomes" id="UP000007635"/>
    </source>
</evidence>
<keyword evidence="8" id="KW-0479">Metal-binding</keyword>
<dbReference type="PROSITE" id="PS50021">
    <property type="entry name" value="CH"/>
    <property type="match status" value="1"/>
</dbReference>
<feature type="domain" description="Calponin-homology (CH)" evidence="22">
    <location>
        <begin position="251"/>
        <end position="367"/>
    </location>
</feature>
<dbReference type="GeneTree" id="ENSGT00940000158075"/>
<dbReference type="InterPro" id="IPR017907">
    <property type="entry name" value="Znf_RING_CS"/>
</dbReference>
<dbReference type="CDD" id="cd16553">
    <property type="entry name" value="RING-HC_RNF170"/>
    <property type="match status" value="1"/>
</dbReference>
<protein>
    <recommendedName>
        <fullName evidence="4">E3 ubiquitin-protein ligase RNF170</fullName>
    </recommendedName>
    <alternativeName>
        <fullName evidence="17">RING finger protein 170</fullName>
    </alternativeName>
    <alternativeName>
        <fullName evidence="16">RING-type E3 ubiquitin transferase RNF170</fullName>
    </alternativeName>
</protein>
<feature type="transmembrane region" description="Helical" evidence="21">
    <location>
        <begin position="234"/>
        <end position="254"/>
    </location>
</feature>
<feature type="coiled-coil region" evidence="19">
    <location>
        <begin position="595"/>
        <end position="671"/>
    </location>
</feature>
<evidence type="ECO:0000256" key="3">
    <source>
        <dbReference type="ARBA" id="ARBA00006946"/>
    </source>
</evidence>
<accession>A0AAQ4RQ41</accession>